<keyword evidence="2" id="KW-1185">Reference proteome</keyword>
<dbReference type="Pfam" id="PF03881">
    <property type="entry name" value="Fructosamin_kin"/>
    <property type="match status" value="1"/>
</dbReference>
<dbReference type="InParanoid" id="A0A068VML8"/>
<dbReference type="PANTHER" id="PTHR12149">
    <property type="entry name" value="FRUCTOSAMINE 3 KINASE-RELATED PROTEIN"/>
    <property type="match status" value="1"/>
</dbReference>
<reference evidence="2" key="1">
    <citation type="journal article" date="2014" name="Science">
        <title>The coffee genome provides insight into the convergent evolution of caffeine biosynthesis.</title>
        <authorList>
            <person name="Denoeud F."/>
            <person name="Carretero-Paulet L."/>
            <person name="Dereeper A."/>
            <person name="Droc G."/>
            <person name="Guyot R."/>
            <person name="Pietrella M."/>
            <person name="Zheng C."/>
            <person name="Alberti A."/>
            <person name="Anthony F."/>
            <person name="Aprea G."/>
            <person name="Aury J.M."/>
            <person name="Bento P."/>
            <person name="Bernard M."/>
            <person name="Bocs S."/>
            <person name="Campa C."/>
            <person name="Cenci A."/>
            <person name="Combes M.C."/>
            <person name="Crouzillat D."/>
            <person name="Da Silva C."/>
            <person name="Daddiego L."/>
            <person name="De Bellis F."/>
            <person name="Dussert S."/>
            <person name="Garsmeur O."/>
            <person name="Gayraud T."/>
            <person name="Guignon V."/>
            <person name="Jahn K."/>
            <person name="Jamilloux V."/>
            <person name="Joet T."/>
            <person name="Labadie K."/>
            <person name="Lan T."/>
            <person name="Leclercq J."/>
            <person name="Lepelley M."/>
            <person name="Leroy T."/>
            <person name="Li L.T."/>
            <person name="Librado P."/>
            <person name="Lopez L."/>
            <person name="Munoz A."/>
            <person name="Noel B."/>
            <person name="Pallavicini A."/>
            <person name="Perrotta G."/>
            <person name="Poncet V."/>
            <person name="Pot D."/>
            <person name="Priyono X."/>
            <person name="Rigoreau M."/>
            <person name="Rouard M."/>
            <person name="Rozas J."/>
            <person name="Tranchant-Dubreuil C."/>
            <person name="VanBuren R."/>
            <person name="Zhang Q."/>
            <person name="Andrade A.C."/>
            <person name="Argout X."/>
            <person name="Bertrand B."/>
            <person name="de Kochko A."/>
            <person name="Graziosi G."/>
            <person name="Henry R.J."/>
            <person name="Jayarama X."/>
            <person name="Ming R."/>
            <person name="Nagai C."/>
            <person name="Rounsley S."/>
            <person name="Sankoff D."/>
            <person name="Giuliano G."/>
            <person name="Albert V.A."/>
            <person name="Wincker P."/>
            <person name="Lashermes P."/>
        </authorList>
    </citation>
    <scope>NUCLEOTIDE SEQUENCE [LARGE SCALE GENOMIC DNA]</scope>
    <source>
        <strain evidence="2">cv. DH200-94</strain>
    </source>
</reference>
<dbReference type="AlphaFoldDB" id="A0A068VML8"/>
<dbReference type="PhylomeDB" id="A0A068VML8"/>
<gene>
    <name evidence="1" type="ORF">GSCOC_T00013113001</name>
</gene>
<dbReference type="EMBL" id="HG741134">
    <property type="protein sequence ID" value="CDP20923.1"/>
    <property type="molecule type" value="Genomic_DNA"/>
</dbReference>
<dbReference type="InterPro" id="IPR016477">
    <property type="entry name" value="Fructo-/Ketosamine-3-kinase"/>
</dbReference>
<organism evidence="1 2">
    <name type="scientific">Coffea canephora</name>
    <name type="common">Robusta coffee</name>
    <dbReference type="NCBI Taxonomy" id="49390"/>
    <lineage>
        <taxon>Eukaryota</taxon>
        <taxon>Viridiplantae</taxon>
        <taxon>Streptophyta</taxon>
        <taxon>Embryophyta</taxon>
        <taxon>Tracheophyta</taxon>
        <taxon>Spermatophyta</taxon>
        <taxon>Magnoliopsida</taxon>
        <taxon>eudicotyledons</taxon>
        <taxon>Gunneridae</taxon>
        <taxon>Pentapetalae</taxon>
        <taxon>asterids</taxon>
        <taxon>lamiids</taxon>
        <taxon>Gentianales</taxon>
        <taxon>Rubiaceae</taxon>
        <taxon>Ixoroideae</taxon>
        <taxon>Gardenieae complex</taxon>
        <taxon>Bertiereae - Coffeeae clade</taxon>
        <taxon>Coffeeae</taxon>
        <taxon>Coffea</taxon>
    </lineage>
</organism>
<protein>
    <submittedName>
        <fullName evidence="1">DH200=94 genomic scaffold, scaffold_2050</fullName>
    </submittedName>
</protein>
<sequence length="58" mass="6357">MFEGGALALNAMHETRTVRVLKPFKVGPLPTGGSYIIMEFIEFGASRSNQSVISRKLC</sequence>
<accession>A0A068VML8</accession>
<name>A0A068VML8_COFCA</name>
<proteinExistence type="predicted"/>
<dbReference type="STRING" id="49390.A0A068VML8"/>
<evidence type="ECO:0000313" key="1">
    <source>
        <dbReference type="EMBL" id="CDP20923.1"/>
    </source>
</evidence>
<evidence type="ECO:0000313" key="2">
    <source>
        <dbReference type="Proteomes" id="UP000295252"/>
    </source>
</evidence>
<dbReference type="Proteomes" id="UP000295252">
    <property type="component" value="Unassembled WGS sequence"/>
</dbReference>
<dbReference type="Gramene" id="CDP20923">
    <property type="protein sequence ID" value="CDP20923"/>
    <property type="gene ID" value="GSCOC_T00013113001"/>
</dbReference>
<dbReference type="PANTHER" id="PTHR12149:SF8">
    <property type="entry name" value="PROTEIN-RIBULOSAMINE 3-KINASE"/>
    <property type="match status" value="1"/>
</dbReference>